<comment type="cofactor">
    <cofactor evidence="1 13">
        <name>Ca(2+)</name>
        <dbReference type="ChEBI" id="CHEBI:29108"/>
    </cofactor>
</comment>
<dbReference type="Gene3D" id="2.30.30.230">
    <property type="entry name" value="Fumarylacetoacetase, N-terminal domain"/>
    <property type="match status" value="1"/>
</dbReference>
<evidence type="ECO:0000256" key="9">
    <source>
        <dbReference type="ARBA" id="ARBA00022878"/>
    </source>
</evidence>
<feature type="binding site" evidence="12">
    <location>
        <position position="141"/>
    </location>
    <ligand>
        <name>substrate</name>
    </ligand>
</feature>
<dbReference type="GO" id="GO:0046872">
    <property type="term" value="F:metal ion binding"/>
    <property type="evidence" value="ECO:0007669"/>
    <property type="project" value="UniProtKB-KW"/>
</dbReference>
<feature type="binding site" evidence="12">
    <location>
        <position position="127"/>
    </location>
    <ligand>
        <name>substrate</name>
    </ligand>
</feature>
<evidence type="ECO:0000256" key="1">
    <source>
        <dbReference type="ARBA" id="ARBA00001913"/>
    </source>
</evidence>
<keyword evidence="8 13" id="KW-0460">Magnesium</keyword>
<dbReference type="InterPro" id="IPR036462">
    <property type="entry name" value="Fumarylacetoacetase_N_sf"/>
</dbReference>
<sequence length="418" mass="44386">MSGRLESWVASANQAETSFPLNNLPCGVFSRGGDAPRCCTAIGDQVLDLAWLQRTGLLDGLPAVFDQPSWNGFMAAGTAAWSALRQRLTGLLSAGAAEAPLLRPALVPLTEVQLHLPFTVAEYTDFFSSEDHARNAGMALRGADTLAENWVHIPVGYNGRASTVVVSGTPVRRPLGQVLPAGATMPVFAASARMDFELELGAVVGLPNRPGEPVTLAEAEAMIFGYVLLNDWSARDIQGWENRPLGPFQSKGFATSIGAWIVTREALAAARCAAPARHLPLLPYLDDAGRPAHFDIDLTAELTTSAGTGAVITRTNYRGMYFSLVQQLCHHAANGCAMRTGDLIGSGTVSGPAPENRGCLLEITWNGRDPLHLPDGTTRRYLEDGDTLTLSGHADCDGYRIGFGECAGTITAAVARES</sequence>
<feature type="binding site" evidence="13">
    <location>
        <position position="199"/>
    </location>
    <ligand>
        <name>Ca(2+)</name>
        <dbReference type="ChEBI" id="CHEBI:29108"/>
    </ligand>
</feature>
<evidence type="ECO:0000256" key="12">
    <source>
        <dbReference type="PIRSR" id="PIRSR605959-2"/>
    </source>
</evidence>
<evidence type="ECO:0000256" key="5">
    <source>
        <dbReference type="ARBA" id="ARBA00022723"/>
    </source>
</evidence>
<evidence type="ECO:0000256" key="6">
    <source>
        <dbReference type="ARBA" id="ARBA00022801"/>
    </source>
</evidence>
<evidence type="ECO:0000256" key="10">
    <source>
        <dbReference type="ARBA" id="ARBA00023232"/>
    </source>
</evidence>
<comment type="cofactor">
    <cofactor evidence="2 13">
        <name>Mg(2+)</name>
        <dbReference type="ChEBI" id="CHEBI:18420"/>
    </cofactor>
</comment>
<evidence type="ECO:0000256" key="11">
    <source>
        <dbReference type="PIRSR" id="PIRSR605959-1"/>
    </source>
</evidence>
<dbReference type="InterPro" id="IPR011234">
    <property type="entry name" value="Fumarylacetoacetase-like_C"/>
</dbReference>
<evidence type="ECO:0000313" key="17">
    <source>
        <dbReference type="Proteomes" id="UP000075787"/>
    </source>
</evidence>
<feature type="binding site" evidence="13">
    <location>
        <position position="231"/>
    </location>
    <ligand>
        <name>Ca(2+)</name>
        <dbReference type="ChEBI" id="CHEBI:29108"/>
    </ligand>
</feature>
<evidence type="ECO:0000313" key="16">
    <source>
        <dbReference type="EMBL" id="KYO49721.1"/>
    </source>
</evidence>
<organism evidence="16 17">
    <name type="scientific">Tistrella mobilis</name>
    <dbReference type="NCBI Taxonomy" id="171437"/>
    <lineage>
        <taxon>Bacteria</taxon>
        <taxon>Pseudomonadati</taxon>
        <taxon>Pseudomonadota</taxon>
        <taxon>Alphaproteobacteria</taxon>
        <taxon>Geminicoccales</taxon>
        <taxon>Geminicoccaceae</taxon>
        <taxon>Tistrella</taxon>
    </lineage>
</organism>
<dbReference type="Pfam" id="PF09298">
    <property type="entry name" value="FAA_hydrolase_N"/>
    <property type="match status" value="1"/>
</dbReference>
<dbReference type="InterPro" id="IPR005959">
    <property type="entry name" value="Fumarylacetoacetase"/>
</dbReference>
<feature type="binding site" evidence="13">
    <location>
        <position position="231"/>
    </location>
    <ligand>
        <name>Mg(2+)</name>
        <dbReference type="ChEBI" id="CHEBI:18420"/>
    </ligand>
</feature>
<dbReference type="EMBL" id="LPZR01000218">
    <property type="protein sequence ID" value="KYO49721.1"/>
    <property type="molecule type" value="Genomic_DNA"/>
</dbReference>
<dbReference type="SUPFAM" id="SSF56529">
    <property type="entry name" value="FAH"/>
    <property type="match status" value="1"/>
</dbReference>
<dbReference type="NCBIfam" id="TIGR01266">
    <property type="entry name" value="fum_ac_acetase"/>
    <property type="match status" value="1"/>
</dbReference>
<feature type="binding site" evidence="12">
    <location>
        <position position="238"/>
    </location>
    <ligand>
        <name>substrate</name>
    </ligand>
</feature>
<keyword evidence="10" id="KW-0585">Phenylalanine catabolism</keyword>
<evidence type="ECO:0000256" key="4">
    <source>
        <dbReference type="ARBA" id="ARBA00012094"/>
    </source>
</evidence>
<feature type="binding site" evidence="13">
    <location>
        <position position="251"/>
    </location>
    <ligand>
        <name>Mg(2+)</name>
        <dbReference type="ChEBI" id="CHEBI:18420"/>
    </ligand>
</feature>
<keyword evidence="9" id="KW-0828">Tyrosine catabolism</keyword>
<dbReference type="GO" id="GO:0006572">
    <property type="term" value="P:L-tyrosine catabolic process"/>
    <property type="evidence" value="ECO:0007669"/>
    <property type="project" value="UniProtKB-KW"/>
</dbReference>
<name>A0A162JRG8_9PROT</name>
<feature type="active site" description="Proton acceptor" evidence="11">
    <location>
        <position position="132"/>
    </location>
</feature>
<dbReference type="GeneID" id="97241335"/>
<evidence type="ECO:0000259" key="15">
    <source>
        <dbReference type="Pfam" id="PF09298"/>
    </source>
</evidence>
<keyword evidence="7 13" id="KW-0106">Calcium</keyword>
<reference evidence="16 17" key="1">
    <citation type="submission" date="2015-12" db="EMBL/GenBank/DDBJ databases">
        <title>Genome sequence of Tistrella mobilis MCCC 1A02139.</title>
        <authorList>
            <person name="Lu L."/>
            <person name="Lai Q."/>
            <person name="Shao Z."/>
            <person name="Qian P."/>
        </authorList>
    </citation>
    <scope>NUCLEOTIDE SEQUENCE [LARGE SCALE GENOMIC DNA]</scope>
    <source>
        <strain evidence="16 17">MCCC 1A02139</strain>
    </source>
</reference>
<keyword evidence="5 13" id="KW-0479">Metal-binding</keyword>
<dbReference type="GO" id="GO:0004334">
    <property type="term" value="F:fumarylacetoacetase activity"/>
    <property type="evidence" value="ECO:0007669"/>
    <property type="project" value="UniProtKB-EC"/>
</dbReference>
<dbReference type="GO" id="GO:0006559">
    <property type="term" value="P:L-phenylalanine catabolic process"/>
    <property type="evidence" value="ECO:0007669"/>
    <property type="project" value="UniProtKB-UniPathway"/>
</dbReference>
<feature type="binding site" evidence="13">
    <location>
        <position position="197"/>
    </location>
    <ligand>
        <name>Ca(2+)</name>
        <dbReference type="ChEBI" id="CHEBI:29108"/>
    </ligand>
</feature>
<dbReference type="Pfam" id="PF01557">
    <property type="entry name" value="FAA_hydrolase"/>
    <property type="match status" value="1"/>
</dbReference>
<dbReference type="GO" id="GO:1902000">
    <property type="term" value="P:homogentisate catabolic process"/>
    <property type="evidence" value="ECO:0007669"/>
    <property type="project" value="TreeGrafter"/>
</dbReference>
<proteinExistence type="predicted"/>
<dbReference type="Gene3D" id="3.90.850.10">
    <property type="entry name" value="Fumarylacetoacetase-like, C-terminal domain"/>
    <property type="match status" value="1"/>
</dbReference>
<dbReference type="AlphaFoldDB" id="A0A162JRG8"/>
<dbReference type="InterPro" id="IPR015377">
    <property type="entry name" value="Fumarylacetoacetase_N"/>
</dbReference>
<dbReference type="InterPro" id="IPR036663">
    <property type="entry name" value="Fumarylacetoacetase_C_sf"/>
</dbReference>
<dbReference type="OrthoDB" id="3766879at2"/>
<dbReference type="UniPathway" id="UPA00139">
    <property type="reaction ID" value="UER00341"/>
</dbReference>
<feature type="binding site" evidence="13">
    <location>
        <position position="125"/>
    </location>
    <ligand>
        <name>Ca(2+)</name>
        <dbReference type="ChEBI" id="CHEBI:29108"/>
    </ligand>
</feature>
<protein>
    <recommendedName>
        <fullName evidence="4">fumarylacetoacetase</fullName>
        <ecNumber evidence="4">3.7.1.2</ecNumber>
    </recommendedName>
</protein>
<feature type="binding site" evidence="13">
    <location>
        <position position="255"/>
    </location>
    <ligand>
        <name>Mg(2+)</name>
        <dbReference type="ChEBI" id="CHEBI:18420"/>
    </ligand>
</feature>
<feature type="binding site" evidence="12">
    <location>
        <position position="348"/>
    </location>
    <ligand>
        <name>substrate</name>
    </ligand>
</feature>
<feature type="domain" description="Fumarylacetoacetase-like C-terminal" evidence="14">
    <location>
        <begin position="125"/>
        <end position="410"/>
    </location>
</feature>
<evidence type="ECO:0000256" key="13">
    <source>
        <dbReference type="PIRSR" id="PIRSR605959-3"/>
    </source>
</evidence>
<dbReference type="PANTHER" id="PTHR43069:SF2">
    <property type="entry name" value="FUMARYLACETOACETASE"/>
    <property type="match status" value="1"/>
</dbReference>
<comment type="pathway">
    <text evidence="3">Amino-acid degradation; L-phenylalanine degradation; acetoacetate and fumarate from L-phenylalanine: step 6/6.</text>
</comment>
<evidence type="ECO:0000256" key="7">
    <source>
        <dbReference type="ARBA" id="ARBA00022837"/>
    </source>
</evidence>
<dbReference type="PANTHER" id="PTHR43069">
    <property type="entry name" value="FUMARYLACETOACETASE"/>
    <property type="match status" value="1"/>
</dbReference>
<dbReference type="EC" id="3.7.1.2" evidence="4"/>
<dbReference type="RefSeq" id="WP_062769826.1">
    <property type="nucleotide sequence ID" value="NZ_CP121045.1"/>
</dbReference>
<evidence type="ECO:0000256" key="8">
    <source>
        <dbReference type="ARBA" id="ARBA00022842"/>
    </source>
</evidence>
<evidence type="ECO:0000259" key="14">
    <source>
        <dbReference type="Pfam" id="PF01557"/>
    </source>
</evidence>
<gene>
    <name evidence="16" type="ORF">AUP44_16285</name>
</gene>
<accession>A0A162JRG8</accession>
<dbReference type="Proteomes" id="UP000075787">
    <property type="component" value="Unassembled WGS sequence"/>
</dbReference>
<dbReference type="SUPFAM" id="SSF63433">
    <property type="entry name" value="Fumarylacetoacetate hydrolase, FAH, N-terminal domain"/>
    <property type="match status" value="1"/>
</dbReference>
<evidence type="ECO:0000256" key="3">
    <source>
        <dbReference type="ARBA" id="ARBA00004782"/>
    </source>
</evidence>
<evidence type="ECO:0000256" key="2">
    <source>
        <dbReference type="ARBA" id="ARBA00001946"/>
    </source>
</evidence>
<keyword evidence="6" id="KW-0378">Hydrolase</keyword>
<feature type="domain" description="Fumarylacetoacetase N-terminal" evidence="15">
    <location>
        <begin position="22"/>
        <end position="117"/>
    </location>
</feature>
<comment type="caution">
    <text evidence="16">The sequence shown here is derived from an EMBL/GenBank/DDBJ whole genome shotgun (WGS) entry which is preliminary data.</text>
</comment>